<gene>
    <name evidence="1" type="ORF">L1987_43677</name>
</gene>
<accession>A0ACB9GNA5</accession>
<proteinExistence type="predicted"/>
<protein>
    <submittedName>
        <fullName evidence="1">Uncharacterized protein</fullName>
    </submittedName>
</protein>
<dbReference type="Proteomes" id="UP001056120">
    <property type="component" value="Linkage Group LG14"/>
</dbReference>
<sequence>MVVCRWALLIPMTHWPKLLYPVMHTSKNAVFDSKSRLQPGAIFVNSSNFKLPADLKVPIIMIGPRTGLATLRGFLQERFALWESGTELGSSILFFGCRNREVRKLHHFLLVKCWDQIQMDVFSNNNQNWINKMSLDQEDCDNLQTGEINVMRSASAIQSGSETKAAVTRSETKVVRGDHRMPPGRLLESPWLAIAQIREREFISTTHRPLQRHCLPAKLRSSD</sequence>
<keyword evidence="2" id="KW-1185">Reference proteome</keyword>
<name>A0ACB9GNA5_9ASTR</name>
<evidence type="ECO:0000313" key="2">
    <source>
        <dbReference type="Proteomes" id="UP001056120"/>
    </source>
</evidence>
<comment type="caution">
    <text evidence="1">The sequence shown here is derived from an EMBL/GenBank/DDBJ whole genome shotgun (WGS) entry which is preliminary data.</text>
</comment>
<evidence type="ECO:0000313" key="1">
    <source>
        <dbReference type="EMBL" id="KAI3784576.1"/>
    </source>
</evidence>
<organism evidence="1 2">
    <name type="scientific">Smallanthus sonchifolius</name>
    <dbReference type="NCBI Taxonomy" id="185202"/>
    <lineage>
        <taxon>Eukaryota</taxon>
        <taxon>Viridiplantae</taxon>
        <taxon>Streptophyta</taxon>
        <taxon>Embryophyta</taxon>
        <taxon>Tracheophyta</taxon>
        <taxon>Spermatophyta</taxon>
        <taxon>Magnoliopsida</taxon>
        <taxon>eudicotyledons</taxon>
        <taxon>Gunneridae</taxon>
        <taxon>Pentapetalae</taxon>
        <taxon>asterids</taxon>
        <taxon>campanulids</taxon>
        <taxon>Asterales</taxon>
        <taxon>Asteraceae</taxon>
        <taxon>Asteroideae</taxon>
        <taxon>Heliantheae alliance</taxon>
        <taxon>Millerieae</taxon>
        <taxon>Smallanthus</taxon>
    </lineage>
</organism>
<reference evidence="2" key="1">
    <citation type="journal article" date="2022" name="Mol. Ecol. Resour.">
        <title>The genomes of chicory, endive, great burdock and yacon provide insights into Asteraceae palaeo-polyploidization history and plant inulin production.</title>
        <authorList>
            <person name="Fan W."/>
            <person name="Wang S."/>
            <person name="Wang H."/>
            <person name="Wang A."/>
            <person name="Jiang F."/>
            <person name="Liu H."/>
            <person name="Zhao H."/>
            <person name="Xu D."/>
            <person name="Zhang Y."/>
        </authorList>
    </citation>
    <scope>NUCLEOTIDE SEQUENCE [LARGE SCALE GENOMIC DNA]</scope>
    <source>
        <strain evidence="2">cv. Yunnan</strain>
    </source>
</reference>
<dbReference type="EMBL" id="CM042031">
    <property type="protein sequence ID" value="KAI3784576.1"/>
    <property type="molecule type" value="Genomic_DNA"/>
</dbReference>
<reference evidence="1 2" key="2">
    <citation type="journal article" date="2022" name="Mol. Ecol. Resour.">
        <title>The genomes of chicory, endive, great burdock and yacon provide insights into Asteraceae paleo-polyploidization history and plant inulin production.</title>
        <authorList>
            <person name="Fan W."/>
            <person name="Wang S."/>
            <person name="Wang H."/>
            <person name="Wang A."/>
            <person name="Jiang F."/>
            <person name="Liu H."/>
            <person name="Zhao H."/>
            <person name="Xu D."/>
            <person name="Zhang Y."/>
        </authorList>
    </citation>
    <scope>NUCLEOTIDE SEQUENCE [LARGE SCALE GENOMIC DNA]</scope>
    <source>
        <strain evidence="2">cv. Yunnan</strain>
        <tissue evidence="1">Leaves</tissue>
    </source>
</reference>